<evidence type="ECO:0000313" key="2">
    <source>
        <dbReference type="EMBL" id="URN15510.1"/>
    </source>
</evidence>
<dbReference type="RefSeq" id="WP_158684325.1">
    <property type="nucleotide sequence ID" value="NZ_CP095474.1"/>
</dbReference>
<dbReference type="EMBL" id="CP095474">
    <property type="protein sequence ID" value="URN15510.1"/>
    <property type="molecule type" value="Genomic_DNA"/>
</dbReference>
<gene>
    <name evidence="2" type="ORF">MW084_05615</name>
</gene>
<dbReference type="Proteomes" id="UP001056383">
    <property type="component" value="Chromosome"/>
</dbReference>
<proteinExistence type="predicted"/>
<organism evidence="2 3">
    <name type="scientific">Streptomyces sudanensis</name>
    <dbReference type="NCBI Taxonomy" id="436397"/>
    <lineage>
        <taxon>Bacteria</taxon>
        <taxon>Bacillati</taxon>
        <taxon>Actinomycetota</taxon>
        <taxon>Actinomycetes</taxon>
        <taxon>Kitasatosporales</taxon>
        <taxon>Streptomycetaceae</taxon>
        <taxon>Streptomyces</taxon>
    </lineage>
</organism>
<reference evidence="2" key="1">
    <citation type="submission" date="2022-04" db="EMBL/GenBank/DDBJ databases">
        <title>Systematic whole-genome sequencing reveals an unexpected diversity among actinomycetoma pathogens and provides insights into their antibacterial susceptibilities.</title>
        <authorList>
            <person name="Watson A.K."/>
            <person name="Kepplinger B."/>
            <person name="Bakhiet S.M."/>
            <person name="Mhmoud N.A."/>
            <person name="Chapman J."/>
            <person name="Allenby N."/>
            <person name="Mickiewicz K."/>
            <person name="Goodfellow M."/>
            <person name="Fahal A.H."/>
            <person name="Errington J."/>
        </authorList>
    </citation>
    <scope>NUCLEOTIDE SEQUENCE</scope>
    <source>
        <strain evidence="2">SD 504</strain>
    </source>
</reference>
<evidence type="ECO:0000256" key="1">
    <source>
        <dbReference type="SAM" id="Phobius"/>
    </source>
</evidence>
<feature type="transmembrane region" description="Helical" evidence="1">
    <location>
        <begin position="36"/>
        <end position="52"/>
    </location>
</feature>
<keyword evidence="1" id="KW-0812">Transmembrane</keyword>
<name>A0ABY4T963_9ACTN</name>
<evidence type="ECO:0000313" key="3">
    <source>
        <dbReference type="Proteomes" id="UP001056383"/>
    </source>
</evidence>
<keyword evidence="3" id="KW-1185">Reference proteome</keyword>
<sequence length="55" mass="5661">MNDDSRTAGSALGIAGFNAVLTTAASVVAWDDGPTAWTAAAAVSILVFLVLLRRR</sequence>
<keyword evidence="1" id="KW-0472">Membrane</keyword>
<accession>A0ABY4T963</accession>
<feature type="transmembrane region" description="Helical" evidence="1">
    <location>
        <begin position="12"/>
        <end position="30"/>
    </location>
</feature>
<keyword evidence="1" id="KW-1133">Transmembrane helix</keyword>
<protein>
    <submittedName>
        <fullName evidence="2">Uncharacterized protein</fullName>
    </submittedName>
</protein>